<dbReference type="PANTHER" id="PTHR37484:SF1">
    <property type="entry name" value="ROD SHAPE-DETERMINING PROTEIN MRED"/>
    <property type="match status" value="1"/>
</dbReference>
<keyword evidence="11" id="KW-1185">Reference proteome</keyword>
<comment type="similarity">
    <text evidence="2 8">Belongs to the MreD family.</text>
</comment>
<dbReference type="RefSeq" id="WP_337335915.1">
    <property type="nucleotide sequence ID" value="NZ_JBBDHC010000016.1"/>
</dbReference>
<comment type="function">
    <text evidence="8">Involved in formation of the rod shape of the cell. May also contribute to regulation of formation of penicillin-binding proteins.</text>
</comment>
<evidence type="ECO:0000256" key="1">
    <source>
        <dbReference type="ARBA" id="ARBA00004651"/>
    </source>
</evidence>
<comment type="subcellular location">
    <subcellularLocation>
        <location evidence="8">Cell inner membrane</location>
    </subcellularLocation>
    <subcellularLocation>
        <location evidence="1">Cell membrane</location>
        <topology evidence="1">Multi-pass membrane protein</topology>
    </subcellularLocation>
</comment>
<accession>A0AAW9R365</accession>
<protein>
    <recommendedName>
        <fullName evidence="8">Rod shape-determining protein MreD</fullName>
    </recommendedName>
</protein>
<dbReference type="AlphaFoldDB" id="A0AAW9R365"/>
<evidence type="ECO:0000256" key="2">
    <source>
        <dbReference type="ARBA" id="ARBA00007776"/>
    </source>
</evidence>
<keyword evidence="7 8" id="KW-0472">Membrane</keyword>
<dbReference type="PANTHER" id="PTHR37484">
    <property type="entry name" value="ROD SHAPE-DETERMINING PROTEIN MRED"/>
    <property type="match status" value="1"/>
</dbReference>
<reference evidence="10 11" key="1">
    <citation type="journal article" date="2016" name="Antonie Van Leeuwenhoek">
        <title>Denitratimonas tolerans gen. nov., sp. nov., a denitrifying bacterium isolated from a bioreactor for tannery wastewater treatment.</title>
        <authorList>
            <person name="Han S.I."/>
            <person name="Kim J.O."/>
            <person name="Lee Y.R."/>
            <person name="Ekpeghere K.I."/>
            <person name="Koh S.C."/>
            <person name="Whang K.S."/>
        </authorList>
    </citation>
    <scope>NUCLEOTIDE SEQUENCE [LARGE SCALE GENOMIC DNA]</scope>
    <source>
        <strain evidence="10 11">KACC 17565</strain>
    </source>
</reference>
<keyword evidence="4 9" id="KW-0812">Transmembrane</keyword>
<dbReference type="Proteomes" id="UP001364472">
    <property type="component" value="Unassembled WGS sequence"/>
</dbReference>
<dbReference type="PIRSF" id="PIRSF018472">
    <property type="entry name" value="MreD_proteobac"/>
    <property type="match status" value="1"/>
</dbReference>
<evidence type="ECO:0000256" key="3">
    <source>
        <dbReference type="ARBA" id="ARBA00022475"/>
    </source>
</evidence>
<name>A0AAW9R365_9GAMM</name>
<keyword evidence="3 8" id="KW-1003">Cell membrane</keyword>
<feature type="transmembrane region" description="Helical" evidence="9">
    <location>
        <begin position="131"/>
        <end position="151"/>
    </location>
</feature>
<dbReference type="InterPro" id="IPR026034">
    <property type="entry name" value="MreD_proteobac"/>
</dbReference>
<evidence type="ECO:0000313" key="11">
    <source>
        <dbReference type="Proteomes" id="UP001364472"/>
    </source>
</evidence>
<dbReference type="InterPro" id="IPR007227">
    <property type="entry name" value="Cell_shape_determining_MreD"/>
</dbReference>
<evidence type="ECO:0000256" key="9">
    <source>
        <dbReference type="SAM" id="Phobius"/>
    </source>
</evidence>
<dbReference type="Pfam" id="PF04093">
    <property type="entry name" value="MreD"/>
    <property type="match status" value="1"/>
</dbReference>
<feature type="transmembrane region" description="Helical" evidence="9">
    <location>
        <begin position="6"/>
        <end position="24"/>
    </location>
</feature>
<keyword evidence="6 9" id="KW-1133">Transmembrane helix</keyword>
<feature type="transmembrane region" description="Helical" evidence="9">
    <location>
        <begin position="94"/>
        <end position="111"/>
    </location>
</feature>
<evidence type="ECO:0000256" key="4">
    <source>
        <dbReference type="ARBA" id="ARBA00022692"/>
    </source>
</evidence>
<comment type="caution">
    <text evidence="10">The sequence shown here is derived from an EMBL/GenBank/DDBJ whole genome shotgun (WGS) entry which is preliminary data.</text>
</comment>
<keyword evidence="8" id="KW-0997">Cell inner membrane</keyword>
<dbReference type="NCBIfam" id="TIGR03426">
    <property type="entry name" value="shape_MreD"/>
    <property type="match status" value="1"/>
</dbReference>
<sequence>MSRQRGGTGVLWASFLVAFALALWPLPEYLAAFRPNWLALVLCYWVLEAPQRVGLGTAFVLGLAADLMFGSLIGEQALRLCVIAFILLRFRAQLRYFTLLQQAAAVLALLLNDRVVVLMIRALAGEGWPPASFWIAPAVGAVLWPWIFLLLDDVRLRLRAREGS</sequence>
<evidence type="ECO:0000256" key="8">
    <source>
        <dbReference type="PIRNR" id="PIRNR018472"/>
    </source>
</evidence>
<keyword evidence="5 8" id="KW-0133">Cell shape</keyword>
<evidence type="ECO:0000313" key="10">
    <source>
        <dbReference type="EMBL" id="MEJ1250212.1"/>
    </source>
</evidence>
<evidence type="ECO:0000256" key="5">
    <source>
        <dbReference type="ARBA" id="ARBA00022960"/>
    </source>
</evidence>
<evidence type="ECO:0000256" key="6">
    <source>
        <dbReference type="ARBA" id="ARBA00022989"/>
    </source>
</evidence>
<feature type="transmembrane region" description="Helical" evidence="9">
    <location>
        <begin position="53"/>
        <end position="73"/>
    </location>
</feature>
<dbReference type="EMBL" id="JBBDHC010000016">
    <property type="protein sequence ID" value="MEJ1250212.1"/>
    <property type="molecule type" value="Genomic_DNA"/>
</dbReference>
<evidence type="ECO:0000256" key="7">
    <source>
        <dbReference type="ARBA" id="ARBA00023136"/>
    </source>
</evidence>
<gene>
    <name evidence="10" type="primary">mreD</name>
    <name evidence="10" type="ORF">WB794_11075</name>
</gene>
<dbReference type="GO" id="GO:0005886">
    <property type="term" value="C:plasma membrane"/>
    <property type="evidence" value="ECO:0007669"/>
    <property type="project" value="UniProtKB-SubCell"/>
</dbReference>
<dbReference type="GO" id="GO:0008360">
    <property type="term" value="P:regulation of cell shape"/>
    <property type="evidence" value="ECO:0007669"/>
    <property type="project" value="UniProtKB-UniRule"/>
</dbReference>
<organism evidence="10 11">
    <name type="scientific">Denitratimonas tolerans</name>
    <dbReference type="NCBI Taxonomy" id="1338420"/>
    <lineage>
        <taxon>Bacteria</taxon>
        <taxon>Pseudomonadati</taxon>
        <taxon>Pseudomonadota</taxon>
        <taxon>Gammaproteobacteria</taxon>
        <taxon>Lysobacterales</taxon>
        <taxon>Lysobacteraceae</taxon>
        <taxon>Denitratimonas</taxon>
    </lineage>
</organism>
<proteinExistence type="inferred from homology"/>